<feature type="compositionally biased region" description="Polar residues" evidence="1">
    <location>
        <begin position="32"/>
        <end position="44"/>
    </location>
</feature>
<protein>
    <submittedName>
        <fullName evidence="3">GL12669</fullName>
    </submittedName>
</protein>
<evidence type="ECO:0000313" key="4">
    <source>
        <dbReference type="Proteomes" id="UP000008744"/>
    </source>
</evidence>
<feature type="compositionally biased region" description="Basic and acidic residues" evidence="1">
    <location>
        <begin position="58"/>
        <end position="71"/>
    </location>
</feature>
<keyword evidence="4" id="KW-1185">Reference proteome</keyword>
<evidence type="ECO:0000313" key="3">
    <source>
        <dbReference type="EMBL" id="EDW38560.1"/>
    </source>
</evidence>
<name>B4GLY6_DROPE</name>
<dbReference type="HOGENOM" id="CLU_2640737_0_0_1"/>
<keyword evidence="2" id="KW-0732">Signal</keyword>
<evidence type="ECO:0000256" key="1">
    <source>
        <dbReference type="SAM" id="MobiDB-lite"/>
    </source>
</evidence>
<gene>
    <name evidence="3" type="primary">Dper\GL12669</name>
    <name evidence="3" type="ORF">Dper_GL12669</name>
</gene>
<sequence>MLLLLLGWLSLFSGYQQQKVLSRIEERRHGNSKGQQAGVSGNSSSKRRGVVRGTPGKGPKEEEQQQQKEEMLQEEQE</sequence>
<evidence type="ECO:0000256" key="2">
    <source>
        <dbReference type="SAM" id="SignalP"/>
    </source>
</evidence>
<organism evidence="4">
    <name type="scientific">Drosophila persimilis</name>
    <name type="common">Fruit fly</name>
    <dbReference type="NCBI Taxonomy" id="7234"/>
    <lineage>
        <taxon>Eukaryota</taxon>
        <taxon>Metazoa</taxon>
        <taxon>Ecdysozoa</taxon>
        <taxon>Arthropoda</taxon>
        <taxon>Hexapoda</taxon>
        <taxon>Insecta</taxon>
        <taxon>Pterygota</taxon>
        <taxon>Neoptera</taxon>
        <taxon>Endopterygota</taxon>
        <taxon>Diptera</taxon>
        <taxon>Brachycera</taxon>
        <taxon>Muscomorpha</taxon>
        <taxon>Ephydroidea</taxon>
        <taxon>Drosophilidae</taxon>
        <taxon>Drosophila</taxon>
        <taxon>Sophophora</taxon>
    </lineage>
</organism>
<reference evidence="3 4" key="1">
    <citation type="journal article" date="2007" name="Nature">
        <title>Evolution of genes and genomes on the Drosophila phylogeny.</title>
        <authorList>
            <consortium name="Drosophila 12 Genomes Consortium"/>
            <person name="Clark A.G."/>
            <person name="Eisen M.B."/>
            <person name="Smith D.R."/>
            <person name="Bergman C.M."/>
            <person name="Oliver B."/>
            <person name="Markow T.A."/>
            <person name="Kaufman T.C."/>
            <person name="Kellis M."/>
            <person name="Gelbart W."/>
            <person name="Iyer V.N."/>
            <person name="Pollard D.A."/>
            <person name="Sackton T.B."/>
            <person name="Larracuente A.M."/>
            <person name="Singh N.D."/>
            <person name="Abad J.P."/>
            <person name="Abt D.N."/>
            <person name="Adryan B."/>
            <person name="Aguade M."/>
            <person name="Akashi H."/>
            <person name="Anderson W.W."/>
            <person name="Aquadro C.F."/>
            <person name="Ardell D.H."/>
            <person name="Arguello R."/>
            <person name="Artieri C.G."/>
            <person name="Barbash D.A."/>
            <person name="Barker D."/>
            <person name="Barsanti P."/>
            <person name="Batterham P."/>
            <person name="Batzoglou S."/>
            <person name="Begun D."/>
            <person name="Bhutkar A."/>
            <person name="Blanco E."/>
            <person name="Bosak S.A."/>
            <person name="Bradley R.K."/>
            <person name="Brand A.D."/>
            <person name="Brent M.R."/>
            <person name="Brooks A.N."/>
            <person name="Brown R.H."/>
            <person name="Butlin R.K."/>
            <person name="Caggese C."/>
            <person name="Calvi B.R."/>
            <person name="Bernardo de Carvalho A."/>
            <person name="Caspi A."/>
            <person name="Castrezana S."/>
            <person name="Celniker S.E."/>
            <person name="Chang J.L."/>
            <person name="Chapple C."/>
            <person name="Chatterji S."/>
            <person name="Chinwalla A."/>
            <person name="Civetta A."/>
            <person name="Clifton S.W."/>
            <person name="Comeron J.M."/>
            <person name="Costello J.C."/>
            <person name="Coyne J.A."/>
            <person name="Daub J."/>
            <person name="David R.G."/>
            <person name="Delcher A.L."/>
            <person name="Delehaunty K."/>
            <person name="Do C.B."/>
            <person name="Ebling H."/>
            <person name="Edwards K."/>
            <person name="Eickbush T."/>
            <person name="Evans J.D."/>
            <person name="Filipski A."/>
            <person name="Findeiss S."/>
            <person name="Freyhult E."/>
            <person name="Fulton L."/>
            <person name="Fulton R."/>
            <person name="Garcia A.C."/>
            <person name="Gardiner A."/>
            <person name="Garfield D.A."/>
            <person name="Garvin B.E."/>
            <person name="Gibson G."/>
            <person name="Gilbert D."/>
            <person name="Gnerre S."/>
            <person name="Godfrey J."/>
            <person name="Good R."/>
            <person name="Gotea V."/>
            <person name="Gravely B."/>
            <person name="Greenberg A.J."/>
            <person name="Griffiths-Jones S."/>
            <person name="Gross S."/>
            <person name="Guigo R."/>
            <person name="Gustafson E.A."/>
            <person name="Haerty W."/>
            <person name="Hahn M.W."/>
            <person name="Halligan D.L."/>
            <person name="Halpern A.L."/>
            <person name="Halter G.M."/>
            <person name="Han M.V."/>
            <person name="Heger A."/>
            <person name="Hillier L."/>
            <person name="Hinrichs A.S."/>
            <person name="Holmes I."/>
            <person name="Hoskins R.A."/>
            <person name="Hubisz M.J."/>
            <person name="Hultmark D."/>
            <person name="Huntley M.A."/>
            <person name="Jaffe D.B."/>
            <person name="Jagadeeshan S."/>
            <person name="Jeck W.R."/>
            <person name="Johnson J."/>
            <person name="Jones C.D."/>
            <person name="Jordan W.C."/>
            <person name="Karpen G.H."/>
            <person name="Kataoka E."/>
            <person name="Keightley P.D."/>
            <person name="Kheradpour P."/>
            <person name="Kirkness E.F."/>
            <person name="Koerich L.B."/>
            <person name="Kristiansen K."/>
            <person name="Kudrna D."/>
            <person name="Kulathinal R.J."/>
            <person name="Kumar S."/>
            <person name="Kwok R."/>
            <person name="Lander E."/>
            <person name="Langley C.H."/>
            <person name="Lapoint R."/>
            <person name="Lazzaro B.P."/>
            <person name="Lee S.J."/>
            <person name="Levesque L."/>
            <person name="Li R."/>
            <person name="Lin C.F."/>
            <person name="Lin M.F."/>
            <person name="Lindblad-Toh K."/>
            <person name="Llopart A."/>
            <person name="Long M."/>
            <person name="Low L."/>
            <person name="Lozovsky E."/>
            <person name="Lu J."/>
            <person name="Luo M."/>
            <person name="Machado C.A."/>
            <person name="Makalowski W."/>
            <person name="Marzo M."/>
            <person name="Matsuda M."/>
            <person name="Matzkin L."/>
            <person name="McAllister B."/>
            <person name="McBride C.S."/>
            <person name="McKernan B."/>
            <person name="McKernan K."/>
            <person name="Mendez-Lago M."/>
            <person name="Minx P."/>
            <person name="Mollenhauer M.U."/>
            <person name="Montooth K."/>
            <person name="Mount S.M."/>
            <person name="Mu X."/>
            <person name="Myers E."/>
            <person name="Negre B."/>
            <person name="Newfeld S."/>
            <person name="Nielsen R."/>
            <person name="Noor M.A."/>
            <person name="O'Grady P."/>
            <person name="Pachter L."/>
            <person name="Papaceit M."/>
            <person name="Parisi M.J."/>
            <person name="Parisi M."/>
            <person name="Parts L."/>
            <person name="Pedersen J.S."/>
            <person name="Pesole G."/>
            <person name="Phillippy A.M."/>
            <person name="Ponting C.P."/>
            <person name="Pop M."/>
            <person name="Porcelli D."/>
            <person name="Powell J.R."/>
            <person name="Prohaska S."/>
            <person name="Pruitt K."/>
            <person name="Puig M."/>
            <person name="Quesneville H."/>
            <person name="Ram K.R."/>
            <person name="Rand D."/>
            <person name="Rasmussen M.D."/>
            <person name="Reed L.K."/>
            <person name="Reenan R."/>
            <person name="Reily A."/>
            <person name="Remington K.A."/>
            <person name="Rieger T.T."/>
            <person name="Ritchie M.G."/>
            <person name="Robin C."/>
            <person name="Rogers Y.H."/>
            <person name="Rohde C."/>
            <person name="Rozas J."/>
            <person name="Rubenfield M.J."/>
            <person name="Ruiz A."/>
            <person name="Russo S."/>
            <person name="Salzberg S.L."/>
            <person name="Sanchez-Gracia A."/>
            <person name="Saranga D.J."/>
            <person name="Sato H."/>
            <person name="Schaeffer S.W."/>
            <person name="Schatz M.C."/>
            <person name="Schlenke T."/>
            <person name="Schwartz R."/>
            <person name="Segarra C."/>
            <person name="Singh R.S."/>
            <person name="Sirot L."/>
            <person name="Sirota M."/>
            <person name="Sisneros N.B."/>
            <person name="Smith C.D."/>
            <person name="Smith T.F."/>
            <person name="Spieth J."/>
            <person name="Stage D.E."/>
            <person name="Stark A."/>
            <person name="Stephan W."/>
            <person name="Strausberg R.L."/>
            <person name="Strempel S."/>
            <person name="Sturgill D."/>
            <person name="Sutton G."/>
            <person name="Sutton G.G."/>
            <person name="Tao W."/>
            <person name="Teichmann S."/>
            <person name="Tobari Y.N."/>
            <person name="Tomimura Y."/>
            <person name="Tsolas J.M."/>
            <person name="Valente V.L."/>
            <person name="Venter E."/>
            <person name="Venter J.C."/>
            <person name="Vicario S."/>
            <person name="Vieira F.G."/>
            <person name="Vilella A.J."/>
            <person name="Villasante A."/>
            <person name="Walenz B."/>
            <person name="Wang J."/>
            <person name="Wasserman M."/>
            <person name="Watts T."/>
            <person name="Wilson D."/>
            <person name="Wilson R.K."/>
            <person name="Wing R.A."/>
            <person name="Wolfner M.F."/>
            <person name="Wong A."/>
            <person name="Wong G.K."/>
            <person name="Wu C.I."/>
            <person name="Wu G."/>
            <person name="Yamamoto D."/>
            <person name="Yang H.P."/>
            <person name="Yang S.P."/>
            <person name="Yorke J.A."/>
            <person name="Yoshida K."/>
            <person name="Zdobnov E."/>
            <person name="Zhang P."/>
            <person name="Zhang Y."/>
            <person name="Zimin A.V."/>
            <person name="Baldwin J."/>
            <person name="Abdouelleil A."/>
            <person name="Abdulkadir J."/>
            <person name="Abebe A."/>
            <person name="Abera B."/>
            <person name="Abreu J."/>
            <person name="Acer S.C."/>
            <person name="Aftuck L."/>
            <person name="Alexander A."/>
            <person name="An P."/>
            <person name="Anderson E."/>
            <person name="Anderson S."/>
            <person name="Arachi H."/>
            <person name="Azer M."/>
            <person name="Bachantsang P."/>
            <person name="Barry A."/>
            <person name="Bayul T."/>
            <person name="Berlin A."/>
            <person name="Bessette D."/>
            <person name="Bloom T."/>
            <person name="Blye J."/>
            <person name="Boguslavskiy L."/>
            <person name="Bonnet C."/>
            <person name="Boukhgalter B."/>
            <person name="Bourzgui I."/>
            <person name="Brown A."/>
            <person name="Cahill P."/>
            <person name="Channer S."/>
            <person name="Cheshatsang Y."/>
            <person name="Chuda L."/>
            <person name="Citroen M."/>
            <person name="Collymore A."/>
            <person name="Cooke P."/>
            <person name="Costello M."/>
            <person name="D'Aco K."/>
            <person name="Daza R."/>
            <person name="De Haan G."/>
            <person name="DeGray S."/>
            <person name="DeMaso C."/>
            <person name="Dhargay N."/>
            <person name="Dooley K."/>
            <person name="Dooley E."/>
            <person name="Doricent M."/>
            <person name="Dorje P."/>
            <person name="Dorjee K."/>
            <person name="Dupes A."/>
            <person name="Elong R."/>
            <person name="Falk J."/>
            <person name="Farina A."/>
            <person name="Faro S."/>
            <person name="Ferguson D."/>
            <person name="Fisher S."/>
            <person name="Foley C.D."/>
            <person name="Franke A."/>
            <person name="Friedrich D."/>
            <person name="Gadbois L."/>
            <person name="Gearin G."/>
            <person name="Gearin C.R."/>
            <person name="Giannoukos G."/>
            <person name="Goode T."/>
            <person name="Graham J."/>
            <person name="Grandbois E."/>
            <person name="Grewal S."/>
            <person name="Gyaltsen K."/>
            <person name="Hafez N."/>
            <person name="Hagos B."/>
            <person name="Hall J."/>
            <person name="Henson C."/>
            <person name="Hollinger A."/>
            <person name="Honan T."/>
            <person name="Huard M.D."/>
            <person name="Hughes L."/>
            <person name="Hurhula B."/>
            <person name="Husby M.E."/>
            <person name="Kamat A."/>
            <person name="Kanga B."/>
            <person name="Kashin S."/>
            <person name="Khazanovich D."/>
            <person name="Kisner P."/>
            <person name="Lance K."/>
            <person name="Lara M."/>
            <person name="Lee W."/>
            <person name="Lennon N."/>
            <person name="Letendre F."/>
            <person name="LeVine R."/>
            <person name="Lipovsky A."/>
            <person name="Liu X."/>
            <person name="Liu J."/>
            <person name="Liu S."/>
            <person name="Lokyitsang T."/>
            <person name="Lokyitsang Y."/>
            <person name="Lubonja R."/>
            <person name="Lui A."/>
            <person name="MacDonald P."/>
            <person name="Magnisalis V."/>
            <person name="Maru K."/>
            <person name="Matthews C."/>
            <person name="McCusker W."/>
            <person name="McDonough S."/>
            <person name="Mehta T."/>
            <person name="Meldrim J."/>
            <person name="Meneus L."/>
            <person name="Mihai O."/>
            <person name="Mihalev A."/>
            <person name="Mihova T."/>
            <person name="Mittelman R."/>
            <person name="Mlenga V."/>
            <person name="Montmayeur A."/>
            <person name="Mulrain L."/>
            <person name="Navidi A."/>
            <person name="Naylor J."/>
            <person name="Negash T."/>
            <person name="Nguyen T."/>
            <person name="Nguyen N."/>
            <person name="Nicol R."/>
            <person name="Norbu C."/>
            <person name="Norbu N."/>
            <person name="Novod N."/>
            <person name="O'Neill B."/>
            <person name="Osman S."/>
            <person name="Markiewicz E."/>
            <person name="Oyono O.L."/>
            <person name="Patti C."/>
            <person name="Phunkhang P."/>
            <person name="Pierre F."/>
            <person name="Priest M."/>
            <person name="Raghuraman S."/>
            <person name="Rege F."/>
            <person name="Reyes R."/>
            <person name="Rise C."/>
            <person name="Rogov P."/>
            <person name="Ross K."/>
            <person name="Ryan E."/>
            <person name="Settipalli S."/>
            <person name="Shea T."/>
            <person name="Sherpa N."/>
            <person name="Shi L."/>
            <person name="Shih D."/>
            <person name="Sparrow T."/>
            <person name="Spaulding J."/>
            <person name="Stalker J."/>
            <person name="Stange-Thomann N."/>
            <person name="Stavropoulos S."/>
            <person name="Stone C."/>
            <person name="Strader C."/>
            <person name="Tesfaye S."/>
            <person name="Thomson T."/>
            <person name="Thoulutsang Y."/>
            <person name="Thoulutsang D."/>
            <person name="Topham K."/>
            <person name="Topping I."/>
            <person name="Tsamla T."/>
            <person name="Vassiliev H."/>
            <person name="Vo A."/>
            <person name="Wangchuk T."/>
            <person name="Wangdi T."/>
            <person name="Weiand M."/>
            <person name="Wilkinson J."/>
            <person name="Wilson A."/>
            <person name="Yadav S."/>
            <person name="Young G."/>
            <person name="Yu Q."/>
            <person name="Zembek L."/>
            <person name="Zhong D."/>
            <person name="Zimmer A."/>
            <person name="Zwirko Z."/>
            <person name="Jaffe D.B."/>
            <person name="Alvarez P."/>
            <person name="Brockman W."/>
            <person name="Butler J."/>
            <person name="Chin C."/>
            <person name="Gnerre S."/>
            <person name="Grabherr M."/>
            <person name="Kleber M."/>
            <person name="Mauceli E."/>
            <person name="MacCallum I."/>
        </authorList>
    </citation>
    <scope>NUCLEOTIDE SEQUENCE [LARGE SCALE GENOMIC DNA]</scope>
    <source>
        <strain evidence="4">MSH-3 / Tucson 14011-0111.49</strain>
    </source>
</reference>
<feature type="region of interest" description="Disordered" evidence="1">
    <location>
        <begin position="26"/>
        <end position="77"/>
    </location>
</feature>
<proteinExistence type="predicted"/>
<dbReference type="AlphaFoldDB" id="B4GLY6"/>
<feature type="chain" id="PRO_5002803855" evidence="2">
    <location>
        <begin position="18"/>
        <end position="77"/>
    </location>
</feature>
<dbReference type="Proteomes" id="UP000008744">
    <property type="component" value="Unassembled WGS sequence"/>
</dbReference>
<feature type="signal peptide" evidence="2">
    <location>
        <begin position="1"/>
        <end position="17"/>
    </location>
</feature>
<dbReference type="EMBL" id="CH479185">
    <property type="protein sequence ID" value="EDW38560.1"/>
    <property type="molecule type" value="Genomic_DNA"/>
</dbReference>
<accession>B4GLY6</accession>